<dbReference type="InterPro" id="IPR016181">
    <property type="entry name" value="Acyl_CoA_acyltransferase"/>
</dbReference>
<proteinExistence type="inferred from homology"/>
<comment type="subcellular location">
    <subcellularLocation>
        <location evidence="5">Cytoplasm</location>
    </subcellularLocation>
</comment>
<dbReference type="Gene3D" id="3.40.630.30">
    <property type="match status" value="1"/>
</dbReference>
<dbReference type="SUPFAM" id="SSF55729">
    <property type="entry name" value="Acyl-CoA N-acyltransferases (Nat)"/>
    <property type="match status" value="1"/>
</dbReference>
<reference evidence="7 8" key="1">
    <citation type="submission" date="2019-04" db="EMBL/GenBank/DDBJ databases">
        <title>Salinimonas iocasae sp. nov., a halophilic bacterium isolated from the outer tube casing of tubeworms in Okinawa Trough.</title>
        <authorList>
            <person name="Zhang H."/>
            <person name="Wang H."/>
            <person name="Li C."/>
        </authorList>
    </citation>
    <scope>NUCLEOTIDE SEQUENCE [LARGE SCALE GENOMIC DNA]</scope>
    <source>
        <strain evidence="7 8">KX18D6</strain>
    </source>
</reference>
<feature type="domain" description="N-acetyltransferase" evidence="6">
    <location>
        <begin position="1"/>
        <end position="148"/>
    </location>
</feature>
<dbReference type="PROSITE" id="PS51186">
    <property type="entry name" value="GNAT"/>
    <property type="match status" value="1"/>
</dbReference>
<comment type="function">
    <text evidence="5">Acetylates the N-terminal alanine of ribosomal protein bS18.</text>
</comment>
<dbReference type="InterPro" id="IPR000182">
    <property type="entry name" value="GNAT_dom"/>
</dbReference>
<comment type="similarity">
    <text evidence="1 5">Belongs to the acetyltransferase family. RimI subfamily.</text>
</comment>
<dbReference type="GO" id="GO:0008999">
    <property type="term" value="F:protein-N-terminal-alanine acetyltransferase activity"/>
    <property type="evidence" value="ECO:0007669"/>
    <property type="project" value="UniProtKB-EC"/>
</dbReference>
<dbReference type="AlphaFoldDB" id="A0A5B7YHS5"/>
<dbReference type="GO" id="GO:0005737">
    <property type="term" value="C:cytoplasm"/>
    <property type="evidence" value="ECO:0007669"/>
    <property type="project" value="UniProtKB-SubCell"/>
</dbReference>
<keyword evidence="8" id="KW-1185">Reference proteome</keyword>
<evidence type="ECO:0000256" key="2">
    <source>
        <dbReference type="ARBA" id="ARBA00022490"/>
    </source>
</evidence>
<evidence type="ECO:0000256" key="4">
    <source>
        <dbReference type="ARBA" id="ARBA00023315"/>
    </source>
</evidence>
<dbReference type="EC" id="2.3.1.266" evidence="5"/>
<evidence type="ECO:0000259" key="6">
    <source>
        <dbReference type="PROSITE" id="PS51186"/>
    </source>
</evidence>
<sequence>MTIQTLSPDNHEMIKGAYDIHKQVTYSPWSYAAFADCVTPPYQMIALGDADVIGYAIILMVADEATLMDIGVSPGARGKGAGKALTQKVIDICTQKKMATIWLEVRASNSIAINLYKSHGFTGQEVRKKYYEAKDGREDAIIMKRNNF</sequence>
<name>A0A5B7YHS5_9ALTE</name>
<keyword evidence="3 7" id="KW-0808">Transferase</keyword>
<dbReference type="PANTHER" id="PTHR43420">
    <property type="entry name" value="ACETYLTRANSFERASE"/>
    <property type="match status" value="1"/>
</dbReference>
<dbReference type="EMBL" id="CP039852">
    <property type="protein sequence ID" value="QCZ95227.1"/>
    <property type="molecule type" value="Genomic_DNA"/>
</dbReference>
<dbReference type="OrthoDB" id="9796919at2"/>
<dbReference type="InterPro" id="IPR050680">
    <property type="entry name" value="YpeA/RimI_acetyltransf"/>
</dbReference>
<keyword evidence="2 5" id="KW-0963">Cytoplasm</keyword>
<dbReference type="InterPro" id="IPR006464">
    <property type="entry name" value="AcTrfase_RimI/Ard1"/>
</dbReference>
<evidence type="ECO:0000256" key="1">
    <source>
        <dbReference type="ARBA" id="ARBA00005395"/>
    </source>
</evidence>
<gene>
    <name evidence="7" type="primary">rimI</name>
    <name evidence="7" type="ORF">FBQ74_12155</name>
</gene>
<organism evidence="7 8">
    <name type="scientific">Salinimonas iocasae</name>
    <dbReference type="NCBI Taxonomy" id="2572577"/>
    <lineage>
        <taxon>Bacteria</taxon>
        <taxon>Pseudomonadati</taxon>
        <taxon>Pseudomonadota</taxon>
        <taxon>Gammaproteobacteria</taxon>
        <taxon>Alteromonadales</taxon>
        <taxon>Alteromonadaceae</taxon>
        <taxon>Alteromonas/Salinimonas group</taxon>
        <taxon>Salinimonas</taxon>
    </lineage>
</organism>
<dbReference type="Pfam" id="PF00583">
    <property type="entry name" value="Acetyltransf_1"/>
    <property type="match status" value="1"/>
</dbReference>
<comment type="catalytic activity">
    <reaction evidence="5">
        <text>N-terminal L-alanyl-[ribosomal protein bS18] + acetyl-CoA = N-terminal N(alpha)-acetyl-L-alanyl-[ribosomal protein bS18] + CoA + H(+)</text>
        <dbReference type="Rhea" id="RHEA:43756"/>
        <dbReference type="Rhea" id="RHEA-COMP:10676"/>
        <dbReference type="Rhea" id="RHEA-COMP:10677"/>
        <dbReference type="ChEBI" id="CHEBI:15378"/>
        <dbReference type="ChEBI" id="CHEBI:57287"/>
        <dbReference type="ChEBI" id="CHEBI:57288"/>
        <dbReference type="ChEBI" id="CHEBI:64718"/>
        <dbReference type="ChEBI" id="CHEBI:83683"/>
        <dbReference type="EC" id="2.3.1.266"/>
    </reaction>
</comment>
<protein>
    <recommendedName>
        <fullName evidence="5">[Ribosomal protein bS18]-alanine N-acetyltransferase</fullName>
        <ecNumber evidence="5">2.3.1.266</ecNumber>
    </recommendedName>
</protein>
<evidence type="ECO:0000256" key="5">
    <source>
        <dbReference type="RuleBase" id="RU363094"/>
    </source>
</evidence>
<accession>A0A5B7YHS5</accession>
<evidence type="ECO:0000313" key="8">
    <source>
        <dbReference type="Proteomes" id="UP000304912"/>
    </source>
</evidence>
<dbReference type="KEGG" id="salk:FBQ74_12155"/>
<dbReference type="CDD" id="cd04301">
    <property type="entry name" value="NAT_SF"/>
    <property type="match status" value="1"/>
</dbReference>
<keyword evidence="4" id="KW-0012">Acyltransferase</keyword>
<evidence type="ECO:0000313" key="7">
    <source>
        <dbReference type="EMBL" id="QCZ95227.1"/>
    </source>
</evidence>
<dbReference type="PANTHER" id="PTHR43420:SF51">
    <property type="entry name" value="PEPTIDYL-LYSINE N-ACETYLTRANSFERASE YIAC"/>
    <property type="match status" value="1"/>
</dbReference>
<dbReference type="Proteomes" id="UP000304912">
    <property type="component" value="Chromosome"/>
</dbReference>
<dbReference type="NCBIfam" id="TIGR01575">
    <property type="entry name" value="rimI"/>
    <property type="match status" value="1"/>
</dbReference>
<evidence type="ECO:0000256" key="3">
    <source>
        <dbReference type="ARBA" id="ARBA00022679"/>
    </source>
</evidence>